<organism evidence="3 4">
    <name type="scientific">Pseudoalteromonas luteoviolacea S4054</name>
    <dbReference type="NCBI Taxonomy" id="1129367"/>
    <lineage>
        <taxon>Bacteria</taxon>
        <taxon>Pseudomonadati</taxon>
        <taxon>Pseudomonadota</taxon>
        <taxon>Gammaproteobacteria</taxon>
        <taxon>Alteromonadales</taxon>
        <taxon>Pseudoalteromonadaceae</taxon>
        <taxon>Pseudoalteromonas</taxon>
    </lineage>
</organism>
<feature type="domain" description="Solute-binding protein family 3/N-terminal" evidence="2">
    <location>
        <begin position="24"/>
        <end position="243"/>
    </location>
</feature>
<dbReference type="PANTHER" id="PTHR38834:SF3">
    <property type="entry name" value="SOLUTE-BINDING PROTEIN FAMILY 3_N-TERMINAL DOMAIN-CONTAINING PROTEIN"/>
    <property type="match status" value="1"/>
</dbReference>
<sequence length="250" mass="28858">MMLKIAVCFLTVMLTHMAVAKGPKLVWFTEDYPPFNYHVNGQVEGIAIQALKLIYRDLDWDFDDNDVMLLPWPRAYQMTLSNHNACIFSMTYTEERAKLFQFIGPTMDNHIAIIGHKETSYHLSNLRSIGDLKIGVVKNDIGHQLLRQSGIDKESLVFLASGFELVQMLKLKRIDLIAYGDVIARYQFKRAGINPKHYRIVMPLRSSYLGFACNKAIDKKIIDQMNDALKVIRSRQPEIFDPEYFYGQTE</sequence>
<protein>
    <recommendedName>
        <fullName evidence="2">Solute-binding protein family 3/N-terminal domain-containing protein</fullName>
    </recommendedName>
</protein>
<keyword evidence="1" id="KW-0732">Signal</keyword>
<name>A0A0F6A9J3_9GAMM</name>
<dbReference type="Pfam" id="PF00497">
    <property type="entry name" value="SBP_bac_3"/>
    <property type="match status" value="1"/>
</dbReference>
<dbReference type="PANTHER" id="PTHR38834">
    <property type="entry name" value="PERIPLASMIC SUBSTRATE BINDING PROTEIN FAMILY 3"/>
    <property type="match status" value="1"/>
</dbReference>
<reference evidence="3 4" key="1">
    <citation type="journal article" date="2015" name="BMC Genomics">
        <title>Genome mining reveals unlocked bioactive potential of marine Gram-negative bacteria.</title>
        <authorList>
            <person name="Machado H."/>
            <person name="Sonnenschein E.C."/>
            <person name="Melchiorsen J."/>
            <person name="Gram L."/>
        </authorList>
    </citation>
    <scope>NUCLEOTIDE SEQUENCE [LARGE SCALE GENOMIC DNA]</scope>
    <source>
        <strain evidence="3 4">S4054</strain>
    </source>
</reference>
<dbReference type="AlphaFoldDB" id="A0A0F6A9J3"/>
<evidence type="ECO:0000259" key="2">
    <source>
        <dbReference type="SMART" id="SM00062"/>
    </source>
</evidence>
<dbReference type="Proteomes" id="UP000033434">
    <property type="component" value="Unassembled WGS sequence"/>
</dbReference>
<gene>
    <name evidence="3" type="ORF">N479_16450</name>
</gene>
<dbReference type="RefSeq" id="WP_046356794.1">
    <property type="nucleotide sequence ID" value="NZ_AUXW01000156.1"/>
</dbReference>
<dbReference type="InterPro" id="IPR001638">
    <property type="entry name" value="Solute-binding_3/MltF_N"/>
</dbReference>
<dbReference type="PATRIC" id="fig|1129367.4.peg.3264"/>
<dbReference type="EMBL" id="AUXW01000156">
    <property type="protein sequence ID" value="KKE82862.1"/>
    <property type="molecule type" value="Genomic_DNA"/>
</dbReference>
<dbReference type="SUPFAM" id="SSF53850">
    <property type="entry name" value="Periplasmic binding protein-like II"/>
    <property type="match status" value="1"/>
</dbReference>
<dbReference type="Gene3D" id="3.40.190.10">
    <property type="entry name" value="Periplasmic binding protein-like II"/>
    <property type="match status" value="2"/>
</dbReference>
<comment type="caution">
    <text evidence="3">The sequence shown here is derived from an EMBL/GenBank/DDBJ whole genome shotgun (WGS) entry which is preliminary data.</text>
</comment>
<dbReference type="SMART" id="SM00062">
    <property type="entry name" value="PBPb"/>
    <property type="match status" value="1"/>
</dbReference>
<feature type="signal peptide" evidence="1">
    <location>
        <begin position="1"/>
        <end position="20"/>
    </location>
</feature>
<evidence type="ECO:0000313" key="4">
    <source>
        <dbReference type="Proteomes" id="UP000033434"/>
    </source>
</evidence>
<feature type="chain" id="PRO_5002499341" description="Solute-binding protein family 3/N-terminal domain-containing protein" evidence="1">
    <location>
        <begin position="21"/>
        <end position="250"/>
    </location>
</feature>
<evidence type="ECO:0000313" key="3">
    <source>
        <dbReference type="EMBL" id="KKE82862.1"/>
    </source>
</evidence>
<evidence type="ECO:0000256" key="1">
    <source>
        <dbReference type="SAM" id="SignalP"/>
    </source>
</evidence>
<proteinExistence type="predicted"/>
<accession>A0A0F6A9J3</accession>